<reference evidence="8 9" key="1">
    <citation type="journal article" date="2016" name="Appl. Environ. Microbiol.">
        <title>Lack of Overt Genome Reduction in the Bryostatin-Producing Bryozoan Symbiont "Candidatus Endobugula sertula".</title>
        <authorList>
            <person name="Miller I.J."/>
            <person name="Vanee N."/>
            <person name="Fong S.S."/>
            <person name="Lim-Fong G.E."/>
            <person name="Kwan J.C."/>
        </authorList>
    </citation>
    <scope>NUCLEOTIDE SEQUENCE [LARGE SCALE GENOMIC DNA]</scope>
    <source>
        <strain evidence="8">AB1-4</strain>
    </source>
</reference>
<dbReference type="GO" id="GO:0006885">
    <property type="term" value="P:regulation of pH"/>
    <property type="evidence" value="ECO:0007669"/>
    <property type="project" value="InterPro"/>
</dbReference>
<dbReference type="STRING" id="62101.AB835_12305"/>
<evidence type="ECO:0000256" key="5">
    <source>
        <dbReference type="ARBA" id="ARBA00023136"/>
    </source>
</evidence>
<name>A0A1D2QMF5_9GAMM</name>
<keyword evidence="4 7" id="KW-1133">Transmembrane helix</keyword>
<evidence type="ECO:0000256" key="1">
    <source>
        <dbReference type="ARBA" id="ARBA00004429"/>
    </source>
</evidence>
<feature type="transmembrane region" description="Helical" evidence="7">
    <location>
        <begin position="21"/>
        <end position="43"/>
    </location>
</feature>
<organism evidence="8 9">
    <name type="scientific">Candidatus Endobugula sertula</name>
    <name type="common">Bugula neritina bacterial symbiont</name>
    <dbReference type="NCBI Taxonomy" id="62101"/>
    <lineage>
        <taxon>Bacteria</taxon>
        <taxon>Pseudomonadati</taxon>
        <taxon>Pseudomonadota</taxon>
        <taxon>Gammaproteobacteria</taxon>
        <taxon>Cellvibrionales</taxon>
        <taxon>Cellvibrionaceae</taxon>
        <taxon>Candidatus Endobugula</taxon>
    </lineage>
</organism>
<evidence type="ECO:0008006" key="10">
    <source>
        <dbReference type="Google" id="ProtNLM"/>
    </source>
</evidence>
<comment type="caution">
    <text evidence="8">The sequence shown here is derived from an EMBL/GenBank/DDBJ whole genome shotgun (WGS) entry which is preliminary data.</text>
</comment>
<evidence type="ECO:0000256" key="3">
    <source>
        <dbReference type="ARBA" id="ARBA00022692"/>
    </source>
</evidence>
<keyword evidence="3 7" id="KW-0812">Transmembrane</keyword>
<dbReference type="InterPro" id="IPR004670">
    <property type="entry name" value="NhaA"/>
</dbReference>
<keyword evidence="6" id="KW-0406">Ion transport</keyword>
<dbReference type="AlphaFoldDB" id="A0A1D2QMF5"/>
<comment type="subcellular location">
    <subcellularLocation>
        <location evidence="1">Cell inner membrane</location>
        <topology evidence="1">Multi-pass membrane protein</topology>
    </subcellularLocation>
</comment>
<dbReference type="PANTHER" id="PTHR30341">
    <property type="entry name" value="SODIUM ION/PROTON ANTIPORTER NHAA-RELATED"/>
    <property type="match status" value="1"/>
</dbReference>
<dbReference type="PANTHER" id="PTHR30341:SF0">
    <property type="entry name" value="NA(+)_H(+) ANTIPORTER NHAA"/>
    <property type="match status" value="1"/>
</dbReference>
<evidence type="ECO:0000256" key="4">
    <source>
        <dbReference type="ARBA" id="ARBA00022989"/>
    </source>
</evidence>
<gene>
    <name evidence="8" type="ORF">AB835_12305</name>
</gene>
<evidence type="ECO:0000313" key="8">
    <source>
        <dbReference type="EMBL" id="ODS22761.1"/>
    </source>
</evidence>
<sequence length="106" mass="11867">MSNKQHSFITEFFKLESAGGILLILSALLAIVFANTFLATYYQLLLSTPVEIRVGALEIAKPLLLWINDELMAVFFFLVGLEFKRELLEGELSSKRNIVLPGMDAC</sequence>
<dbReference type="Gene3D" id="1.20.1530.10">
    <property type="entry name" value="Na+/H+ antiporter like domain"/>
    <property type="match status" value="1"/>
</dbReference>
<keyword evidence="2" id="KW-1003">Cell membrane</keyword>
<dbReference type="InterPro" id="IPR023171">
    <property type="entry name" value="Na/H_antiporter_dom_sf"/>
</dbReference>
<protein>
    <recommendedName>
        <fullName evidence="10">Na(+)/H(+) antiporter NhaA</fullName>
    </recommendedName>
</protein>
<evidence type="ECO:0000256" key="7">
    <source>
        <dbReference type="SAM" id="Phobius"/>
    </source>
</evidence>
<dbReference type="Pfam" id="PF06965">
    <property type="entry name" value="Na_H_antiport_1"/>
    <property type="match status" value="1"/>
</dbReference>
<keyword evidence="6" id="KW-0915">Sodium</keyword>
<evidence type="ECO:0000256" key="6">
    <source>
        <dbReference type="ARBA" id="ARBA00023201"/>
    </source>
</evidence>
<dbReference type="GO" id="GO:0005886">
    <property type="term" value="C:plasma membrane"/>
    <property type="evidence" value="ECO:0007669"/>
    <property type="project" value="UniProtKB-SubCell"/>
</dbReference>
<proteinExistence type="predicted"/>
<evidence type="ECO:0000256" key="2">
    <source>
        <dbReference type="ARBA" id="ARBA00022475"/>
    </source>
</evidence>
<evidence type="ECO:0000313" key="9">
    <source>
        <dbReference type="Proteomes" id="UP000242502"/>
    </source>
</evidence>
<keyword evidence="6" id="KW-0739">Sodium transport</keyword>
<accession>A0A1D2QMF5</accession>
<keyword evidence="5 7" id="KW-0472">Membrane</keyword>
<dbReference type="Proteomes" id="UP000242502">
    <property type="component" value="Unassembled WGS sequence"/>
</dbReference>
<dbReference type="GO" id="GO:0015385">
    <property type="term" value="F:sodium:proton antiporter activity"/>
    <property type="evidence" value="ECO:0007669"/>
    <property type="project" value="TreeGrafter"/>
</dbReference>
<keyword evidence="6" id="KW-0813">Transport</keyword>
<dbReference type="EMBL" id="MDLC01000053">
    <property type="protein sequence ID" value="ODS22761.1"/>
    <property type="molecule type" value="Genomic_DNA"/>
</dbReference>